<dbReference type="GeneID" id="114791239"/>
<evidence type="ECO:0000256" key="7">
    <source>
        <dbReference type="SAM" id="MobiDB-lite"/>
    </source>
</evidence>
<evidence type="ECO:0000256" key="8">
    <source>
        <dbReference type="SAM" id="Phobius"/>
    </source>
</evidence>
<protein>
    <recommendedName>
        <fullName evidence="12">CD99 antigen-like protein 2</fullName>
    </recommendedName>
</protein>
<dbReference type="Ensembl" id="ENSDCDT00010027278.1">
    <property type="protein sequence ID" value="ENSDCDP00010022790.1"/>
    <property type="gene ID" value="ENSDCDG00010013519.1"/>
</dbReference>
<dbReference type="GO" id="GO:2000391">
    <property type="term" value="P:positive regulation of neutrophil extravasation"/>
    <property type="evidence" value="ECO:0007669"/>
    <property type="project" value="TreeGrafter"/>
</dbReference>
<keyword evidence="4 9" id="KW-0732">Signal</keyword>
<evidence type="ECO:0000256" key="3">
    <source>
        <dbReference type="ARBA" id="ARBA00022692"/>
    </source>
</evidence>
<evidence type="ECO:0000256" key="6">
    <source>
        <dbReference type="ARBA" id="ARBA00023136"/>
    </source>
</evidence>
<feature type="compositionally biased region" description="Polar residues" evidence="7">
    <location>
        <begin position="194"/>
        <end position="209"/>
    </location>
</feature>
<feature type="region of interest" description="Disordered" evidence="7">
    <location>
        <begin position="182"/>
        <end position="209"/>
    </location>
</feature>
<accession>A0AAY4BPH3</accession>
<evidence type="ECO:0000256" key="9">
    <source>
        <dbReference type="SAM" id="SignalP"/>
    </source>
</evidence>
<reference evidence="10" key="3">
    <citation type="submission" date="2025-09" db="UniProtKB">
        <authorList>
            <consortium name="Ensembl"/>
        </authorList>
    </citation>
    <scope>IDENTIFICATION</scope>
</reference>
<comment type="similarity">
    <text evidence="2">Belongs to the CD99 family.</text>
</comment>
<dbReference type="PANTHER" id="PTHR15076:SF15">
    <property type="entry name" value="CD99 ANTIGEN"/>
    <property type="match status" value="1"/>
</dbReference>
<dbReference type="InterPro" id="IPR022078">
    <property type="entry name" value="CD99L2"/>
</dbReference>
<dbReference type="AlphaFoldDB" id="A0AAY4BPH3"/>
<keyword evidence="6 8" id="KW-0472">Membrane</keyword>
<organism evidence="10 11">
    <name type="scientific">Denticeps clupeoides</name>
    <name type="common">denticle herring</name>
    <dbReference type="NCBI Taxonomy" id="299321"/>
    <lineage>
        <taxon>Eukaryota</taxon>
        <taxon>Metazoa</taxon>
        <taxon>Chordata</taxon>
        <taxon>Craniata</taxon>
        <taxon>Vertebrata</taxon>
        <taxon>Euteleostomi</taxon>
        <taxon>Actinopterygii</taxon>
        <taxon>Neopterygii</taxon>
        <taxon>Teleostei</taxon>
        <taxon>Clupei</taxon>
        <taxon>Clupeiformes</taxon>
        <taxon>Denticipitoidei</taxon>
        <taxon>Denticipitidae</taxon>
        <taxon>Denticeps</taxon>
    </lineage>
</organism>
<dbReference type="GO" id="GO:0034109">
    <property type="term" value="P:homotypic cell-cell adhesion"/>
    <property type="evidence" value="ECO:0007669"/>
    <property type="project" value="TreeGrafter"/>
</dbReference>
<dbReference type="Proteomes" id="UP000694580">
    <property type="component" value="Chromosome 5"/>
</dbReference>
<keyword evidence="3 8" id="KW-0812">Transmembrane</keyword>
<evidence type="ECO:0000256" key="4">
    <source>
        <dbReference type="ARBA" id="ARBA00022729"/>
    </source>
</evidence>
<dbReference type="RefSeq" id="XP_028837732.1">
    <property type="nucleotide sequence ID" value="XM_028981899.1"/>
</dbReference>
<dbReference type="GeneTree" id="ENSGT00940000154344"/>
<keyword evidence="11" id="KW-1185">Reference proteome</keyword>
<reference evidence="10 11" key="1">
    <citation type="submission" date="2020-06" db="EMBL/GenBank/DDBJ databases">
        <authorList>
            <consortium name="Wellcome Sanger Institute Data Sharing"/>
        </authorList>
    </citation>
    <scope>NUCLEOTIDE SEQUENCE [LARGE SCALE GENOMIC DNA]</scope>
</reference>
<sequence length="209" mass="21399">MRSYFWLVFLACVVSTRAQGFDLGDALEDLDDPKPKATTKAPEVPKKSGTGDFDILDALGDDGKAPPKKPSGGGLDLEDALLPGPEPKKPVIPPKVDGGKGGNFDDSDLDDVVNGDSGYKPEGGKGKAGGTAYDHAGGSSEGTSQGSGPIAGIVSAVGVALIGAASSYFAYQKKRLCFKFQGGADPESGKGQPGTRSDQQVLSNLLRNA</sequence>
<feature type="signal peptide" evidence="9">
    <location>
        <begin position="1"/>
        <end position="18"/>
    </location>
</feature>
<evidence type="ECO:0000313" key="10">
    <source>
        <dbReference type="Ensembl" id="ENSDCDP00010022790.1"/>
    </source>
</evidence>
<dbReference type="GO" id="GO:0005886">
    <property type="term" value="C:plasma membrane"/>
    <property type="evidence" value="ECO:0007669"/>
    <property type="project" value="TreeGrafter"/>
</dbReference>
<feature type="region of interest" description="Disordered" evidence="7">
    <location>
        <begin position="26"/>
        <end position="149"/>
    </location>
</feature>
<dbReference type="GO" id="GO:0072683">
    <property type="term" value="P:T cell extravasation"/>
    <property type="evidence" value="ECO:0007669"/>
    <property type="project" value="TreeGrafter"/>
</dbReference>
<evidence type="ECO:0008006" key="12">
    <source>
        <dbReference type="Google" id="ProtNLM"/>
    </source>
</evidence>
<name>A0AAY4BPH3_9TELE</name>
<feature type="transmembrane region" description="Helical" evidence="8">
    <location>
        <begin position="150"/>
        <end position="171"/>
    </location>
</feature>
<feature type="compositionally biased region" description="Low complexity" evidence="7">
    <location>
        <begin position="137"/>
        <end position="148"/>
    </location>
</feature>
<feature type="chain" id="PRO_5044276082" description="CD99 antigen-like protein 2" evidence="9">
    <location>
        <begin position="19"/>
        <end position="209"/>
    </location>
</feature>
<evidence type="ECO:0000256" key="2">
    <source>
        <dbReference type="ARBA" id="ARBA00008763"/>
    </source>
</evidence>
<keyword evidence="5 8" id="KW-1133">Transmembrane helix</keyword>
<evidence type="ECO:0000256" key="5">
    <source>
        <dbReference type="ARBA" id="ARBA00022989"/>
    </source>
</evidence>
<evidence type="ECO:0000256" key="1">
    <source>
        <dbReference type="ARBA" id="ARBA00004479"/>
    </source>
</evidence>
<evidence type="ECO:0000313" key="11">
    <source>
        <dbReference type="Proteomes" id="UP000694580"/>
    </source>
</evidence>
<comment type="subcellular location">
    <subcellularLocation>
        <location evidence="1">Membrane</location>
        <topology evidence="1">Single-pass type I membrane protein</topology>
    </subcellularLocation>
</comment>
<proteinExistence type="inferred from homology"/>
<reference evidence="10" key="2">
    <citation type="submission" date="2025-08" db="UniProtKB">
        <authorList>
            <consortium name="Ensembl"/>
        </authorList>
    </citation>
    <scope>IDENTIFICATION</scope>
</reference>
<dbReference type="Pfam" id="PF12301">
    <property type="entry name" value="CD99L2"/>
    <property type="match status" value="1"/>
</dbReference>
<gene>
    <name evidence="10" type="primary">CD99</name>
</gene>
<dbReference type="PANTHER" id="PTHR15076">
    <property type="entry name" value="CD99/MIC2 PROTEIN RELATED"/>
    <property type="match status" value="1"/>
</dbReference>